<accession>A0ABQ9FPL1</accession>
<proteinExistence type="predicted"/>
<gene>
    <name evidence="1" type="ORF">KUTeg_004320</name>
</gene>
<keyword evidence="2" id="KW-1185">Reference proteome</keyword>
<organism evidence="1 2">
    <name type="scientific">Tegillarca granosa</name>
    <name type="common">Malaysian cockle</name>
    <name type="synonym">Anadara granosa</name>
    <dbReference type="NCBI Taxonomy" id="220873"/>
    <lineage>
        <taxon>Eukaryota</taxon>
        <taxon>Metazoa</taxon>
        <taxon>Spiralia</taxon>
        <taxon>Lophotrochozoa</taxon>
        <taxon>Mollusca</taxon>
        <taxon>Bivalvia</taxon>
        <taxon>Autobranchia</taxon>
        <taxon>Pteriomorphia</taxon>
        <taxon>Arcoida</taxon>
        <taxon>Arcoidea</taxon>
        <taxon>Arcidae</taxon>
        <taxon>Tegillarca</taxon>
    </lineage>
</organism>
<dbReference type="Proteomes" id="UP001217089">
    <property type="component" value="Unassembled WGS sequence"/>
</dbReference>
<reference evidence="1 2" key="1">
    <citation type="submission" date="2022-12" db="EMBL/GenBank/DDBJ databases">
        <title>Chromosome-level genome of Tegillarca granosa.</title>
        <authorList>
            <person name="Kim J."/>
        </authorList>
    </citation>
    <scope>NUCLEOTIDE SEQUENCE [LARGE SCALE GENOMIC DNA]</scope>
    <source>
        <strain evidence="1">Teg-2019</strain>
        <tissue evidence="1">Adductor muscle</tissue>
    </source>
</reference>
<dbReference type="EMBL" id="JARBDR010000214">
    <property type="protein sequence ID" value="KAJ8319229.1"/>
    <property type="molecule type" value="Genomic_DNA"/>
</dbReference>
<evidence type="ECO:0000313" key="1">
    <source>
        <dbReference type="EMBL" id="KAJ8319229.1"/>
    </source>
</evidence>
<comment type="caution">
    <text evidence="1">The sequence shown here is derived from an EMBL/GenBank/DDBJ whole genome shotgun (WGS) entry which is preliminary data.</text>
</comment>
<dbReference type="SUPFAM" id="SSF110916">
    <property type="entry name" value="Peptidyl-tRNA hydrolase domain-like"/>
    <property type="match status" value="1"/>
</dbReference>
<protein>
    <submittedName>
        <fullName evidence="1">Uncharacterized protein</fullName>
    </submittedName>
</protein>
<evidence type="ECO:0000313" key="2">
    <source>
        <dbReference type="Proteomes" id="UP001217089"/>
    </source>
</evidence>
<sequence>MVPRQVEIFFRFSISSHIKSIASISPSPVTAHVACVLQTCPAGNSLKPNSLIRASSAGAKGQNILESLYPNSTQNAFQMKEIKHTYSSSGQDEKFTGYIPMEDLDIKYMKSGGPGGQNVKLFMYILSDKNDVHSTNYNFI</sequence>
<name>A0ABQ9FPL1_TEGGR</name>